<name>A0A6A4QWY6_LUPAL</name>
<dbReference type="EMBL" id="WOCE01000002">
    <property type="protein sequence ID" value="KAE9618888.1"/>
    <property type="molecule type" value="Genomic_DNA"/>
</dbReference>
<gene>
    <name evidence="2" type="ORF">Lalb_Chr02g0147401</name>
</gene>
<reference evidence="3" key="1">
    <citation type="journal article" date="2020" name="Nat. Commun.">
        <title>Genome sequence of the cluster root forming white lupin.</title>
        <authorList>
            <person name="Hufnagel B."/>
            <person name="Marques A."/>
            <person name="Soriano A."/>
            <person name="Marques L."/>
            <person name="Divol F."/>
            <person name="Doumas P."/>
            <person name="Sallet E."/>
            <person name="Mancinotti D."/>
            <person name="Carrere S."/>
            <person name="Marande W."/>
            <person name="Arribat S."/>
            <person name="Keller J."/>
            <person name="Huneau C."/>
            <person name="Blein T."/>
            <person name="Aime D."/>
            <person name="Laguerre M."/>
            <person name="Taylor J."/>
            <person name="Schubert V."/>
            <person name="Nelson M."/>
            <person name="Geu-Flores F."/>
            <person name="Crespi M."/>
            <person name="Gallardo-Guerrero K."/>
            <person name="Delaux P.-M."/>
            <person name="Salse J."/>
            <person name="Berges H."/>
            <person name="Guyot R."/>
            <person name="Gouzy J."/>
            <person name="Peret B."/>
        </authorList>
    </citation>
    <scope>NUCLEOTIDE SEQUENCE [LARGE SCALE GENOMIC DNA]</scope>
    <source>
        <strain evidence="3">cv. Amiga</strain>
    </source>
</reference>
<dbReference type="AlphaFoldDB" id="A0A6A4QWY6"/>
<dbReference type="Gene3D" id="3.40.50.1010">
    <property type="entry name" value="5'-nuclease"/>
    <property type="match status" value="1"/>
</dbReference>
<evidence type="ECO:0000259" key="1">
    <source>
        <dbReference type="Pfam" id="PF00867"/>
    </source>
</evidence>
<comment type="caution">
    <text evidence="2">The sequence shown here is derived from an EMBL/GenBank/DDBJ whole genome shotgun (WGS) entry which is preliminary data.</text>
</comment>
<evidence type="ECO:0000313" key="2">
    <source>
        <dbReference type="EMBL" id="KAE9618888.1"/>
    </source>
</evidence>
<dbReference type="Proteomes" id="UP000447434">
    <property type="component" value="Chromosome 2"/>
</dbReference>
<evidence type="ECO:0000313" key="3">
    <source>
        <dbReference type="Proteomes" id="UP000447434"/>
    </source>
</evidence>
<proteinExistence type="predicted"/>
<dbReference type="OrthoDB" id="1937206at2759"/>
<accession>A0A6A4QWY6</accession>
<dbReference type="GO" id="GO:0004518">
    <property type="term" value="F:nuclease activity"/>
    <property type="evidence" value="ECO:0007669"/>
    <property type="project" value="InterPro"/>
</dbReference>
<dbReference type="InterPro" id="IPR006086">
    <property type="entry name" value="XPG-I_dom"/>
</dbReference>
<dbReference type="SUPFAM" id="SSF88723">
    <property type="entry name" value="PIN domain-like"/>
    <property type="match status" value="1"/>
</dbReference>
<protein>
    <submittedName>
        <fullName evidence="2">Putative XPG-I domain, PIN domain-containing protein</fullName>
    </submittedName>
</protein>
<feature type="domain" description="XPG-I" evidence="1">
    <location>
        <begin position="64"/>
        <end position="85"/>
    </location>
</feature>
<keyword evidence="3" id="KW-1185">Reference proteome</keyword>
<sequence length="101" mass="11574">MFVISKEFFFRGLVECYYNRVVTYRRLLNNILFMLKLCCSYSEGFTEAIKADNEEDIEQFNKRTVKAPSEAEAQCAALCKAGKASSYLLRACKQGASYKLK</sequence>
<dbReference type="InterPro" id="IPR029060">
    <property type="entry name" value="PIN-like_dom_sf"/>
</dbReference>
<organism evidence="2 3">
    <name type="scientific">Lupinus albus</name>
    <name type="common">White lupine</name>
    <name type="synonym">Lupinus termis</name>
    <dbReference type="NCBI Taxonomy" id="3870"/>
    <lineage>
        <taxon>Eukaryota</taxon>
        <taxon>Viridiplantae</taxon>
        <taxon>Streptophyta</taxon>
        <taxon>Embryophyta</taxon>
        <taxon>Tracheophyta</taxon>
        <taxon>Spermatophyta</taxon>
        <taxon>Magnoliopsida</taxon>
        <taxon>eudicotyledons</taxon>
        <taxon>Gunneridae</taxon>
        <taxon>Pentapetalae</taxon>
        <taxon>rosids</taxon>
        <taxon>fabids</taxon>
        <taxon>Fabales</taxon>
        <taxon>Fabaceae</taxon>
        <taxon>Papilionoideae</taxon>
        <taxon>50 kb inversion clade</taxon>
        <taxon>genistoids sensu lato</taxon>
        <taxon>core genistoids</taxon>
        <taxon>Genisteae</taxon>
        <taxon>Lupinus</taxon>
    </lineage>
</organism>
<dbReference type="Pfam" id="PF00867">
    <property type="entry name" value="XPG_I"/>
    <property type="match status" value="1"/>
</dbReference>